<dbReference type="InterPro" id="IPR004838">
    <property type="entry name" value="NHTrfase_class1_PyrdxlP-BS"/>
</dbReference>
<dbReference type="Gene3D" id="3.90.1150.10">
    <property type="entry name" value="Aspartate Aminotransferase, domain 1"/>
    <property type="match status" value="2"/>
</dbReference>
<protein>
    <submittedName>
        <fullName evidence="10">Probable tyrosine aminotransferase</fullName>
    </submittedName>
</protein>
<feature type="domain" description="Aminotransferase class I/classII large" evidence="9">
    <location>
        <begin position="137"/>
        <end position="451"/>
    </location>
</feature>
<dbReference type="CDD" id="cd00609">
    <property type="entry name" value="AAT_like"/>
    <property type="match status" value="1"/>
</dbReference>
<name>M1V6J1_CYAM1</name>
<evidence type="ECO:0000256" key="6">
    <source>
        <dbReference type="PIRNR" id="PIRNR000517"/>
    </source>
</evidence>
<dbReference type="OrthoDB" id="7042322at2759"/>
<proteinExistence type="inferred from homology"/>
<dbReference type="RefSeq" id="XP_005535265.1">
    <property type="nucleotide sequence ID" value="XM_005535208.1"/>
</dbReference>
<dbReference type="HOGENOM" id="CLU_017584_4_2_1"/>
<comment type="cofactor">
    <cofactor evidence="1 6 7">
        <name>pyridoxal 5'-phosphate</name>
        <dbReference type="ChEBI" id="CHEBI:597326"/>
    </cofactor>
</comment>
<dbReference type="KEGG" id="cme:CYME_CMC034C"/>
<dbReference type="SUPFAM" id="SSF53383">
    <property type="entry name" value="PLP-dependent transferases"/>
    <property type="match status" value="1"/>
</dbReference>
<dbReference type="PROSITE" id="PS00105">
    <property type="entry name" value="AA_TRANSFER_CLASS_1"/>
    <property type="match status" value="1"/>
</dbReference>
<dbReference type="InterPro" id="IPR005958">
    <property type="entry name" value="TyrNic_aminoTrfase"/>
</dbReference>
<evidence type="ECO:0000313" key="11">
    <source>
        <dbReference type="Proteomes" id="UP000007014"/>
    </source>
</evidence>
<keyword evidence="3 10" id="KW-0032">Aminotransferase</keyword>
<keyword evidence="5 6" id="KW-0663">Pyridoxal phosphate</keyword>
<dbReference type="PANTHER" id="PTHR45744:SF2">
    <property type="entry name" value="TYROSINE AMINOTRANSFERASE"/>
    <property type="match status" value="1"/>
</dbReference>
<dbReference type="Gene3D" id="3.40.640.10">
    <property type="entry name" value="Type I PLP-dependent aspartate aminotransferase-like (Major domain)"/>
    <property type="match status" value="2"/>
</dbReference>
<accession>M1V6J1</accession>
<dbReference type="OMA" id="CALDLCI"/>
<reference evidence="10 11" key="1">
    <citation type="journal article" date="2004" name="Nature">
        <title>Genome sequence of the ultrasmall unicellular red alga Cyanidioschyzon merolae 10D.</title>
        <authorList>
            <person name="Matsuzaki M."/>
            <person name="Misumi O."/>
            <person name="Shin-i T."/>
            <person name="Maruyama S."/>
            <person name="Takahara M."/>
            <person name="Miyagishima S."/>
            <person name="Mori T."/>
            <person name="Nishida K."/>
            <person name="Yagisawa F."/>
            <person name="Nishida K."/>
            <person name="Yoshida Y."/>
            <person name="Nishimura Y."/>
            <person name="Nakao S."/>
            <person name="Kobayashi T."/>
            <person name="Momoyama Y."/>
            <person name="Higashiyama T."/>
            <person name="Minoda A."/>
            <person name="Sano M."/>
            <person name="Nomoto H."/>
            <person name="Oishi K."/>
            <person name="Hayashi H."/>
            <person name="Ohta F."/>
            <person name="Nishizaka S."/>
            <person name="Haga S."/>
            <person name="Miura S."/>
            <person name="Morishita T."/>
            <person name="Kabeya Y."/>
            <person name="Terasawa K."/>
            <person name="Suzuki Y."/>
            <person name="Ishii Y."/>
            <person name="Asakawa S."/>
            <person name="Takano H."/>
            <person name="Ohta N."/>
            <person name="Kuroiwa H."/>
            <person name="Tanaka K."/>
            <person name="Shimizu N."/>
            <person name="Sugano S."/>
            <person name="Sato N."/>
            <person name="Nozaki H."/>
            <person name="Ogasawara N."/>
            <person name="Kohara Y."/>
            <person name="Kuroiwa T."/>
        </authorList>
    </citation>
    <scope>NUCLEOTIDE SEQUENCE [LARGE SCALE GENOMIC DNA]</scope>
    <source>
        <strain evidence="10 11">10D</strain>
    </source>
</reference>
<comment type="similarity">
    <text evidence="2 6">Belongs to the class-I pyridoxal-phosphate-dependent aminotransferase family.</text>
</comment>
<dbReference type="InterPro" id="IPR004839">
    <property type="entry name" value="Aminotransferase_I/II_large"/>
</dbReference>
<evidence type="ECO:0000313" key="10">
    <source>
        <dbReference type="EMBL" id="BAM78979.1"/>
    </source>
</evidence>
<dbReference type="Proteomes" id="UP000007014">
    <property type="component" value="Chromosome 3"/>
</dbReference>
<dbReference type="InterPro" id="IPR015422">
    <property type="entry name" value="PyrdxlP-dep_Trfase_small"/>
</dbReference>
<evidence type="ECO:0000256" key="2">
    <source>
        <dbReference type="ARBA" id="ARBA00007441"/>
    </source>
</evidence>
<organism evidence="10 11">
    <name type="scientific">Cyanidioschyzon merolae (strain NIES-3377 / 10D)</name>
    <name type="common">Unicellular red alga</name>
    <dbReference type="NCBI Taxonomy" id="280699"/>
    <lineage>
        <taxon>Eukaryota</taxon>
        <taxon>Rhodophyta</taxon>
        <taxon>Bangiophyceae</taxon>
        <taxon>Cyanidiales</taxon>
        <taxon>Cyanidiaceae</taxon>
        <taxon>Cyanidioschyzon</taxon>
    </lineage>
</organism>
<dbReference type="AlphaFoldDB" id="M1V6J1"/>
<evidence type="ECO:0000256" key="1">
    <source>
        <dbReference type="ARBA" id="ARBA00001933"/>
    </source>
</evidence>
<dbReference type="GO" id="GO:0004838">
    <property type="term" value="F:L-tyrosine-2-oxoglutarate transaminase activity"/>
    <property type="evidence" value="ECO:0007669"/>
    <property type="project" value="TreeGrafter"/>
</dbReference>
<dbReference type="EMBL" id="AP006485">
    <property type="protein sequence ID" value="BAM78979.1"/>
    <property type="molecule type" value="Genomic_DNA"/>
</dbReference>
<evidence type="ECO:0000256" key="7">
    <source>
        <dbReference type="PIRSR" id="PIRSR000517-1"/>
    </source>
</evidence>
<keyword evidence="4" id="KW-0808">Transferase</keyword>
<evidence type="ECO:0000256" key="3">
    <source>
        <dbReference type="ARBA" id="ARBA00022576"/>
    </source>
</evidence>
<dbReference type="GO" id="GO:0006572">
    <property type="term" value="P:L-tyrosine catabolic process"/>
    <property type="evidence" value="ECO:0007669"/>
    <property type="project" value="TreeGrafter"/>
</dbReference>
<dbReference type="PIRSF" id="PIRSF000517">
    <property type="entry name" value="Tyr_transaminase"/>
    <property type="match status" value="1"/>
</dbReference>
<feature type="region of interest" description="Disordered" evidence="8">
    <location>
        <begin position="102"/>
        <end position="124"/>
    </location>
</feature>
<dbReference type="InterPro" id="IPR015424">
    <property type="entry name" value="PyrdxlP-dep_Trfase"/>
</dbReference>
<dbReference type="InterPro" id="IPR015421">
    <property type="entry name" value="PyrdxlP-dep_Trfase_major"/>
</dbReference>
<dbReference type="PANTHER" id="PTHR45744">
    <property type="entry name" value="TYROSINE AMINOTRANSFERASE"/>
    <property type="match status" value="1"/>
</dbReference>
<feature type="modified residue" description="N6-(pyridoxal phosphate)lysine" evidence="7">
    <location>
        <position position="299"/>
    </location>
</feature>
<dbReference type="NCBIfam" id="TIGR01265">
    <property type="entry name" value="tyr_nico_aTase"/>
    <property type="match status" value="1"/>
</dbReference>
<evidence type="ECO:0000259" key="9">
    <source>
        <dbReference type="Pfam" id="PF00155"/>
    </source>
</evidence>
<dbReference type="eggNOG" id="KOG0259">
    <property type="taxonomic scope" value="Eukaryota"/>
</dbReference>
<dbReference type="GeneID" id="16992418"/>
<keyword evidence="11" id="KW-1185">Reference proteome</keyword>
<dbReference type="STRING" id="280699.M1V6J1"/>
<dbReference type="GO" id="GO:0030170">
    <property type="term" value="F:pyridoxal phosphate binding"/>
    <property type="evidence" value="ECO:0007669"/>
    <property type="project" value="InterPro"/>
</dbReference>
<reference evidence="10 11" key="2">
    <citation type="journal article" date="2007" name="BMC Biol.">
        <title>A 100%-complete sequence reveals unusually simple genomic features in the hot-spring red alga Cyanidioschyzon merolae.</title>
        <authorList>
            <person name="Nozaki H."/>
            <person name="Takano H."/>
            <person name="Misumi O."/>
            <person name="Terasawa K."/>
            <person name="Matsuzaki M."/>
            <person name="Maruyama S."/>
            <person name="Nishida K."/>
            <person name="Yagisawa F."/>
            <person name="Yoshida Y."/>
            <person name="Fujiwara T."/>
            <person name="Takio S."/>
            <person name="Tamura K."/>
            <person name="Chung S.J."/>
            <person name="Nakamura S."/>
            <person name="Kuroiwa H."/>
            <person name="Tanaka K."/>
            <person name="Sato N."/>
            <person name="Kuroiwa T."/>
        </authorList>
    </citation>
    <scope>NUCLEOTIDE SEQUENCE [LARGE SCALE GENOMIC DNA]</scope>
    <source>
        <strain evidence="10 11">10D</strain>
    </source>
</reference>
<evidence type="ECO:0000256" key="4">
    <source>
        <dbReference type="ARBA" id="ARBA00022679"/>
    </source>
</evidence>
<sequence>MEKRGTFKASAAALRTRNPIRELIEGLDLRSHPNKQVIPLSIGDPTIFGNLRAADVVNEAVVDAVRSGRANGYPPAVGTEVAREAVAKAANTAIEEAARVARRLSSRHTSGGPTPDKPRNGTHRDWAQTAFTSAAHYEKRDVILASGASHALDLCFSALLDPEDNVLLPSLSFPLYETICAYLGAEVRRYPLDPERGWQATGLEPGGATDRLVDERTVCIVVNNPMNPTGSVYERKHLQDIVEFAERHRLVILADEIYGGMVFHRRHADGSGPVGPLDAPPIGCLARNVPVLTVDGLAKRFLVPGWRMGWILIHDPTPDQQFSVIRRALEGLSMKILGPNSLVQAALPVILSKTSREWYEHVRTTLARQAQFAYEKLSSIRGLHVPSPPHGAMYVLVCLRNNHMSGLEFVQRLMAEESVLVLPGECFGAPPGYFRVTFCAPIDKLSEAFSRIANFCDRHLRAA</sequence>
<evidence type="ECO:0000256" key="8">
    <source>
        <dbReference type="SAM" id="MobiDB-lite"/>
    </source>
</evidence>
<gene>
    <name evidence="10" type="ORF">CYME_CMC034C</name>
</gene>
<dbReference type="Pfam" id="PF00155">
    <property type="entry name" value="Aminotran_1_2"/>
    <property type="match status" value="1"/>
</dbReference>
<evidence type="ECO:0000256" key="5">
    <source>
        <dbReference type="ARBA" id="ARBA00022898"/>
    </source>
</evidence>
<dbReference type="Gramene" id="CMC034CT">
    <property type="protein sequence ID" value="CMC034CT"/>
    <property type="gene ID" value="CMC034C"/>
</dbReference>